<dbReference type="PANTHER" id="PTHR11319:SF35">
    <property type="entry name" value="OUTER MEMBRANE PROTEIN PMPC-RELATED"/>
    <property type="match status" value="1"/>
</dbReference>
<name>A0A8J8P8U9_HALGN</name>
<protein>
    <submittedName>
        <fullName evidence="2">Uncharacterized protein</fullName>
    </submittedName>
</protein>
<keyword evidence="3" id="KW-1185">Reference proteome</keyword>
<comment type="caution">
    <text evidence="2">The sequence shown here is derived from an EMBL/GenBank/DDBJ whole genome shotgun (WGS) entry which is preliminary data.</text>
</comment>
<dbReference type="InterPro" id="IPR009030">
    <property type="entry name" value="Growth_fac_rcpt_cys_sf"/>
</dbReference>
<evidence type="ECO:0000313" key="3">
    <source>
        <dbReference type="Proteomes" id="UP000785679"/>
    </source>
</evidence>
<dbReference type="Gene3D" id="2.10.220.10">
    <property type="entry name" value="Hormone Receptor, Insulin-like Growth Factor Receptor 1, Chain A, domain 2"/>
    <property type="match status" value="1"/>
</dbReference>
<feature type="region of interest" description="Disordered" evidence="1">
    <location>
        <begin position="1"/>
        <end position="20"/>
    </location>
</feature>
<dbReference type="InterPro" id="IPR006212">
    <property type="entry name" value="Furin_repeat"/>
</dbReference>
<evidence type="ECO:0000256" key="1">
    <source>
        <dbReference type="SAM" id="MobiDB-lite"/>
    </source>
</evidence>
<evidence type="ECO:0000313" key="2">
    <source>
        <dbReference type="EMBL" id="TNV88034.1"/>
    </source>
</evidence>
<accession>A0A8J8P8U9</accession>
<dbReference type="Proteomes" id="UP000785679">
    <property type="component" value="Unassembled WGS sequence"/>
</dbReference>
<dbReference type="InterPro" id="IPR011050">
    <property type="entry name" value="Pectin_lyase_fold/virulence"/>
</dbReference>
<sequence length="1962" mass="218392">MEPRHPFLQSTAQKPLQPPNAPSANRAIFVYHQYEDIEQCVTACEDGYYPFQSAPGGNSFISYCAKCTDSCFNCMNETNCTSCNYGKYLVDGECIDRDATAQEFTYTVTWDRSVAEDSTARIYNSLLGAVYAAFSDAYQYEYAEAMILMDSSGIHVITLDDYIDYGLLPDKLTLFPSFKLTIKSNDDSQKVTIYNKIGGRFQIIAPEYGLYIENIEIDSIDSVLDATDSKLAEECVRSTNRTNCCWMERAYGFDYVKCQTWSDDQMTEVQPYYHLFQTCFHKPQNGIFKISRIPTSTVAPVVSLDNCAFYNIFYELNSLVSVPISDPNDLETTFGIEVPIQVSITNSRFENVSTCGALVSNHFGHFYGINEQSSQLQSQQFDMQTFGMYLAYQEEARYLEVVRGTVDGVIEYNDDAKSTITFSNNTVLNFNLLKNSSDMNTDDLPRLQTQIPYVYDMALRDHGLVIELMGNFTGGRLYFEGNNISNAQNYFRYQERESDTPNHCEKTIGNLHIDPDQFQAFQFKTKVLQQTHLISLNKMKTSDFVIVKNNISQTSLTGQLIFIDCVKNQRDQNLIFAENSISYIHAYLGTGVLKFIRYFLYSTKSPDGKMVISQQENFNSNTYMAYVSFSGGITVQGNTFKHIVGCPSVDTTMFNIAIAIYDPILTDTSLSFQRSIILPNNQYFFDSSQYIAGNRETVTENFIFITYQMPQFYTIKQIEYESDAGNKYKTYKMRTYIKGNTYSELSMGVGNPEESSTLPSKGSLHKFNSVAVVHFVDESYANIGGFTREHLALMIMKVKGQDTTLDAKPLFKMTEIDTSLAYYDIKGAIYTNYLSCTLIYGFSNMHLGIYGNSTFDNIWLIDKYGAFTTSQDESDPDYGLLINVKQFLGNLTIGGPDPGDSSANQGQFVTIQNLQGYLNDYTINHYTEWDPRNLYKIDEFQVTDITEEQRRQAGLDNTCQINVPYTCTNSQYRGAQSKLMKQGQGSMIFNIVKTSNYFRNIDFKNVIIQNVYGRVEVPLPTGSLIMDTRIGSNPFMGVLSFSMANAQIKNCRFENGKAMMEVVGQQVAFNNLIIQGISNDTTLSFLKTYNTYTTLTGQNYYPMVKPFFRFIMAQEKLPNLSNFVNTVSFNNSVFSYISSQSSAVFESYIIKDKGNDETLPQITIENCIFSFNSGSSSGSIFQDTSEYLLSYQITFKNTKFIQNYGASGLFVLTSPLNAILFDLCTFYENKGASAKVMELTGSLVSQVSVTNSQFSMEPYNLQYMRFVILLDGNNEMKLFNQAPQIYLSGFKGKFVAKNVTGSYLAYAHFGAFLAMDDGSTQVEVDNCTFFACAAWFGGAITLQTGSYLTLTNTNFFYNSAYFAGAFFLNSVAVMTAENLTIQFNHAMLGGVFRSSGGSSMNITNAVISSNAALWEDSIGMIIEGKLVTIFTNVTFKQNKMLGLTPAAEDKGIEITACSLLVGFYSCKFLDNQGTKLTPNIYMNKALNVVIGDTLFQNQDPLDYSTSSIKGGFLHMIGGSSVTISNSVFKSGQASQGGAIFMLGDTSLYLSNCEFEDNIAQKRGGAIAAITFETIDINTGTTFTSNKAEESVGDVIYALNTEGKLILNSTNLYNSISQNFMYLQDIANLYIIDTMFEASAIIQSRLNISLYTLDTALVLTNVRNLTMDGCVFKNLISNQPTYGAGALYITESAINKKPSNRLMIGATKFQNCVGINGGALAIVDVGHVYIGNGSEFTSNKASINGGALYFNCLNHGFKIDMCSITFENGVSFISNTAGGEGGAVKWNFYEPINITSQSIFKSNQASLYGNDIASVPQKLVKLSSSALRQLSDSSYSSGAISNVSSGGSISLAFELQDKYGQKVTTDSTSKLFISSVVTKGVSGFTSSIESSTQIGCDNGTFTVSDFKFVGQPNSTRSIKIRTDDKRDYKRQAILQVERYMVSRISRRPMSKSLSKCLSLSMSS</sequence>
<dbReference type="CDD" id="cd00064">
    <property type="entry name" value="FU"/>
    <property type="match status" value="1"/>
</dbReference>
<reference evidence="2" key="1">
    <citation type="submission" date="2019-06" db="EMBL/GenBank/DDBJ databases">
        <authorList>
            <person name="Zheng W."/>
        </authorList>
    </citation>
    <scope>NUCLEOTIDE SEQUENCE</scope>
    <source>
        <strain evidence="2">QDHG01</strain>
    </source>
</reference>
<dbReference type="SUPFAM" id="SSF51126">
    <property type="entry name" value="Pectin lyase-like"/>
    <property type="match status" value="2"/>
</dbReference>
<dbReference type="EMBL" id="RRYP01000086">
    <property type="protein sequence ID" value="TNV88034.1"/>
    <property type="molecule type" value="Genomic_DNA"/>
</dbReference>
<dbReference type="PANTHER" id="PTHR11319">
    <property type="entry name" value="G PROTEIN-COUPLED RECEPTOR-RELATED"/>
    <property type="match status" value="1"/>
</dbReference>
<gene>
    <name evidence="2" type="ORF">FGO68_gene5294</name>
</gene>
<dbReference type="SUPFAM" id="SSF57184">
    <property type="entry name" value="Growth factor receptor domain"/>
    <property type="match status" value="1"/>
</dbReference>
<proteinExistence type="predicted"/>
<organism evidence="2 3">
    <name type="scientific">Halteria grandinella</name>
    <dbReference type="NCBI Taxonomy" id="5974"/>
    <lineage>
        <taxon>Eukaryota</taxon>
        <taxon>Sar</taxon>
        <taxon>Alveolata</taxon>
        <taxon>Ciliophora</taxon>
        <taxon>Intramacronucleata</taxon>
        <taxon>Spirotrichea</taxon>
        <taxon>Stichotrichia</taxon>
        <taxon>Sporadotrichida</taxon>
        <taxon>Halteriidae</taxon>
        <taxon>Halteria</taxon>
    </lineage>
</organism>